<evidence type="ECO:0000256" key="5">
    <source>
        <dbReference type="SAM" id="Phobius"/>
    </source>
</evidence>
<dbReference type="InterPro" id="IPR007016">
    <property type="entry name" value="O-antigen_ligase-rel_domated"/>
</dbReference>
<keyword evidence="3 5" id="KW-1133">Transmembrane helix</keyword>
<sequence>MYLSQEKVGTFILAFMLLALSAMSYVPSLEQMSLLVFVVSYMCFALFGFFCSGWWRSVSLSCLSLFILVLLAMVVNYFMSAIDGISTAKWFRSFASILFFVTLLFAPFYVRLLGVRKVCLLLLFSCFSYCFFLFVFNSDKFYEFMRVGGRLTFYLKDSVVPYPYVGVMLAVLLPGIGFALRASLVGVFLFFVFAVGYKLQILFLFGFFLFLVFCYPGVIRKLFVSLLLMFTLVTVFFLADDYIIQRFSSIGGGGDQVRMLEIEYAWSIFQSNPLWGGGLGLEVPLSDTRPNYAEQGDLWESDSVSYIHNFPMYLLMVGGVTFFVLFLVLVRTAGVLSLRNLRSQDEYIQSVVWCSLGLIVFFTTSAAFKQVQSIVLLSFFVVIFQALNNQPRKVVYE</sequence>
<dbReference type="EMBL" id="JAGGOB010000006">
    <property type="protein sequence ID" value="MBT2327538.1"/>
    <property type="molecule type" value="Genomic_DNA"/>
</dbReference>
<feature type="transmembrane region" description="Helical" evidence="5">
    <location>
        <begin position="187"/>
        <end position="213"/>
    </location>
</feature>
<accession>A0A944HGQ2</accession>
<dbReference type="GO" id="GO:0016020">
    <property type="term" value="C:membrane"/>
    <property type="evidence" value="ECO:0007669"/>
    <property type="project" value="UniProtKB-SubCell"/>
</dbReference>
<evidence type="ECO:0000259" key="6">
    <source>
        <dbReference type="Pfam" id="PF04932"/>
    </source>
</evidence>
<keyword evidence="4 5" id="KW-0472">Membrane</keyword>
<reference evidence="7" key="1">
    <citation type="submission" date="2021-03" db="EMBL/GenBank/DDBJ databases">
        <title>Genomic analysis provides insights into the functional capacity of soil bacteria communities inhabiting an altitudinal gradient in the Atacama Desert.</title>
        <authorList>
            <person name="Gonzalez M."/>
            <person name="Maldonado J."/>
            <person name="Maza F."/>
            <person name="Hodar C."/>
            <person name="Cortes M."/>
            <person name="Palma R."/>
            <person name="Andreani C."/>
            <person name="Gaete A."/>
            <person name="Vasquez-Dean J."/>
            <person name="Acuna V."/>
            <person name="Aguado M."/>
            <person name="Mandakovic D."/>
            <person name="Latorre M."/>
            <person name="Orellana A."/>
            <person name="Gutierrez R."/>
            <person name="Montecino M."/>
            <person name="Allende M."/>
            <person name="Maass A."/>
            <person name="Cambiazo V."/>
        </authorList>
    </citation>
    <scope>NUCLEOTIDE SEQUENCE</scope>
    <source>
        <strain evidence="7">ISL-25</strain>
    </source>
</reference>
<evidence type="ECO:0000313" key="7">
    <source>
        <dbReference type="EMBL" id="MBT2327538.1"/>
    </source>
</evidence>
<gene>
    <name evidence="7" type="ORF">J7E47_02245</name>
</gene>
<feature type="transmembrane region" description="Helical" evidence="5">
    <location>
        <begin position="347"/>
        <end position="364"/>
    </location>
</feature>
<feature type="transmembrane region" description="Helical" evidence="5">
    <location>
        <begin position="34"/>
        <end position="51"/>
    </location>
</feature>
<comment type="caution">
    <text evidence="7">The sequence shown here is derived from an EMBL/GenBank/DDBJ whole genome shotgun (WGS) entry which is preliminary data.</text>
</comment>
<evidence type="ECO:0000256" key="3">
    <source>
        <dbReference type="ARBA" id="ARBA00022989"/>
    </source>
</evidence>
<dbReference type="Pfam" id="PF04932">
    <property type="entry name" value="Wzy_C"/>
    <property type="match status" value="1"/>
</dbReference>
<feature type="transmembrane region" description="Helical" evidence="5">
    <location>
        <begin position="90"/>
        <end position="110"/>
    </location>
</feature>
<evidence type="ECO:0000256" key="4">
    <source>
        <dbReference type="ARBA" id="ARBA00023136"/>
    </source>
</evidence>
<organism evidence="7 8">
    <name type="scientific">Pseudomonas fluorescens</name>
    <dbReference type="NCBI Taxonomy" id="294"/>
    <lineage>
        <taxon>Bacteria</taxon>
        <taxon>Pseudomonadati</taxon>
        <taxon>Pseudomonadota</taxon>
        <taxon>Gammaproteobacteria</taxon>
        <taxon>Pseudomonadales</taxon>
        <taxon>Pseudomonadaceae</taxon>
        <taxon>Pseudomonas</taxon>
    </lineage>
</organism>
<comment type="subcellular location">
    <subcellularLocation>
        <location evidence="1">Membrane</location>
        <topology evidence="1">Multi-pass membrane protein</topology>
    </subcellularLocation>
</comment>
<feature type="transmembrane region" description="Helical" evidence="5">
    <location>
        <begin position="371"/>
        <end position="387"/>
    </location>
</feature>
<protein>
    <recommendedName>
        <fullName evidence="6">O-antigen ligase-related domain-containing protein</fullName>
    </recommendedName>
</protein>
<name>A0A944HGQ2_PSEFL</name>
<dbReference type="RefSeq" id="WP_214913055.1">
    <property type="nucleotide sequence ID" value="NZ_JAGGNX010000004.1"/>
</dbReference>
<evidence type="ECO:0000256" key="1">
    <source>
        <dbReference type="ARBA" id="ARBA00004141"/>
    </source>
</evidence>
<feature type="transmembrane region" description="Helical" evidence="5">
    <location>
        <begin position="313"/>
        <end position="335"/>
    </location>
</feature>
<feature type="transmembrane region" description="Helical" evidence="5">
    <location>
        <begin position="162"/>
        <end position="180"/>
    </location>
</feature>
<evidence type="ECO:0000256" key="2">
    <source>
        <dbReference type="ARBA" id="ARBA00022692"/>
    </source>
</evidence>
<proteinExistence type="predicted"/>
<evidence type="ECO:0000313" key="8">
    <source>
        <dbReference type="Proteomes" id="UP000692896"/>
    </source>
</evidence>
<dbReference type="Proteomes" id="UP000692896">
    <property type="component" value="Unassembled WGS sequence"/>
</dbReference>
<dbReference type="AlphaFoldDB" id="A0A944HGQ2"/>
<keyword evidence="2 5" id="KW-0812">Transmembrane</keyword>
<feature type="transmembrane region" description="Helical" evidence="5">
    <location>
        <begin position="219"/>
        <end position="239"/>
    </location>
</feature>
<feature type="domain" description="O-antigen ligase-related" evidence="6">
    <location>
        <begin position="189"/>
        <end position="327"/>
    </location>
</feature>
<feature type="transmembrane region" description="Helical" evidence="5">
    <location>
        <begin position="117"/>
        <end position="136"/>
    </location>
</feature>
<feature type="transmembrane region" description="Helical" evidence="5">
    <location>
        <begin position="58"/>
        <end position="78"/>
    </location>
</feature>